<keyword evidence="3" id="KW-1185">Reference proteome</keyword>
<dbReference type="Pfam" id="PF01381">
    <property type="entry name" value="HTH_3"/>
    <property type="match status" value="1"/>
</dbReference>
<name>A0A432XIM6_9GAMM</name>
<proteinExistence type="predicted"/>
<evidence type="ECO:0000313" key="2">
    <source>
        <dbReference type="EMBL" id="RUO48447.1"/>
    </source>
</evidence>
<dbReference type="InterPro" id="IPR001387">
    <property type="entry name" value="Cro/C1-type_HTH"/>
</dbReference>
<dbReference type="SUPFAM" id="SSF47413">
    <property type="entry name" value="lambda repressor-like DNA-binding domains"/>
    <property type="match status" value="1"/>
</dbReference>
<dbReference type="OrthoDB" id="5569968at2"/>
<dbReference type="STRING" id="519452.SAMN04488139_2124"/>
<dbReference type="AlphaFoldDB" id="A0A432XIM6"/>
<dbReference type="GO" id="GO:0003677">
    <property type="term" value="F:DNA binding"/>
    <property type="evidence" value="ECO:0007669"/>
    <property type="project" value="InterPro"/>
</dbReference>
<dbReference type="Proteomes" id="UP000286985">
    <property type="component" value="Unassembled WGS sequence"/>
</dbReference>
<reference evidence="3" key="1">
    <citation type="journal article" date="2018" name="Front. Microbiol.">
        <title>Genome-Based Analysis Reveals the Taxonomy and Diversity of the Family Idiomarinaceae.</title>
        <authorList>
            <person name="Liu Y."/>
            <person name="Lai Q."/>
            <person name="Shao Z."/>
        </authorList>
    </citation>
    <scope>NUCLEOTIDE SEQUENCE [LARGE SCALE GENOMIC DNA]</scope>
    <source>
        <strain evidence="3">908033</strain>
    </source>
</reference>
<evidence type="ECO:0000313" key="3">
    <source>
        <dbReference type="Proteomes" id="UP000286985"/>
    </source>
</evidence>
<organism evidence="2 3">
    <name type="scientific">Pseudidiomarina donghaiensis</name>
    <dbReference type="NCBI Taxonomy" id="519452"/>
    <lineage>
        <taxon>Bacteria</taxon>
        <taxon>Pseudomonadati</taxon>
        <taxon>Pseudomonadota</taxon>
        <taxon>Gammaproteobacteria</taxon>
        <taxon>Alteromonadales</taxon>
        <taxon>Idiomarinaceae</taxon>
        <taxon>Pseudidiomarina</taxon>
    </lineage>
</organism>
<accession>A0A432XIM6</accession>
<sequence length="93" mass="10234">MARNITITPKPDLSRANNMATIGALVRHKRTMLGITLEDAASLCQLSKQAYNNVEKGLESVRVETLFKVLDALGIQLTVSDTSEVGEVNNDWF</sequence>
<evidence type="ECO:0000259" key="1">
    <source>
        <dbReference type="PROSITE" id="PS50943"/>
    </source>
</evidence>
<protein>
    <submittedName>
        <fullName evidence="2">Helix-turn-helix domain-containing protein</fullName>
    </submittedName>
</protein>
<feature type="domain" description="HTH cro/C1-type" evidence="1">
    <location>
        <begin position="26"/>
        <end position="80"/>
    </location>
</feature>
<dbReference type="PROSITE" id="PS50943">
    <property type="entry name" value="HTH_CROC1"/>
    <property type="match status" value="1"/>
</dbReference>
<dbReference type="SMART" id="SM00530">
    <property type="entry name" value="HTH_XRE"/>
    <property type="match status" value="1"/>
</dbReference>
<gene>
    <name evidence="2" type="ORF">CWE24_06590</name>
</gene>
<dbReference type="InterPro" id="IPR010982">
    <property type="entry name" value="Lambda_DNA-bd_dom_sf"/>
</dbReference>
<dbReference type="CDD" id="cd00093">
    <property type="entry name" value="HTH_XRE"/>
    <property type="match status" value="1"/>
</dbReference>
<dbReference type="RefSeq" id="WP_092841294.1">
    <property type="nucleotide sequence ID" value="NZ_FPCF01000006.1"/>
</dbReference>
<dbReference type="Gene3D" id="1.10.260.40">
    <property type="entry name" value="lambda repressor-like DNA-binding domains"/>
    <property type="match status" value="1"/>
</dbReference>
<comment type="caution">
    <text evidence="2">The sequence shown here is derived from an EMBL/GenBank/DDBJ whole genome shotgun (WGS) entry which is preliminary data.</text>
</comment>
<dbReference type="EMBL" id="PIPU01000002">
    <property type="protein sequence ID" value="RUO48447.1"/>
    <property type="molecule type" value="Genomic_DNA"/>
</dbReference>